<proteinExistence type="predicted"/>
<organism evidence="1">
    <name type="scientific">Anguilla anguilla</name>
    <name type="common">European freshwater eel</name>
    <name type="synonym">Muraena anguilla</name>
    <dbReference type="NCBI Taxonomy" id="7936"/>
    <lineage>
        <taxon>Eukaryota</taxon>
        <taxon>Metazoa</taxon>
        <taxon>Chordata</taxon>
        <taxon>Craniata</taxon>
        <taxon>Vertebrata</taxon>
        <taxon>Euteleostomi</taxon>
        <taxon>Actinopterygii</taxon>
        <taxon>Neopterygii</taxon>
        <taxon>Teleostei</taxon>
        <taxon>Anguilliformes</taxon>
        <taxon>Anguillidae</taxon>
        <taxon>Anguilla</taxon>
    </lineage>
</organism>
<reference evidence="1" key="2">
    <citation type="journal article" date="2015" name="Fish Shellfish Immunol.">
        <title>Early steps in the European eel (Anguilla anguilla)-Vibrio vulnificus interaction in the gills: Role of the RtxA13 toxin.</title>
        <authorList>
            <person name="Callol A."/>
            <person name="Pajuelo D."/>
            <person name="Ebbesson L."/>
            <person name="Teles M."/>
            <person name="MacKenzie S."/>
            <person name="Amaro C."/>
        </authorList>
    </citation>
    <scope>NUCLEOTIDE SEQUENCE</scope>
</reference>
<sequence>MLCGTHKHNTAHR</sequence>
<evidence type="ECO:0000313" key="1">
    <source>
        <dbReference type="EMBL" id="JAH54839.1"/>
    </source>
</evidence>
<protein>
    <submittedName>
        <fullName evidence="1">Uncharacterized protein</fullName>
    </submittedName>
</protein>
<dbReference type="EMBL" id="GBXM01053738">
    <property type="protein sequence ID" value="JAH54839.1"/>
    <property type="molecule type" value="Transcribed_RNA"/>
</dbReference>
<accession>A0A0E9TME4</accession>
<reference evidence="1" key="1">
    <citation type="submission" date="2014-11" db="EMBL/GenBank/DDBJ databases">
        <authorList>
            <person name="Amaro Gonzalez C."/>
        </authorList>
    </citation>
    <scope>NUCLEOTIDE SEQUENCE</scope>
</reference>
<name>A0A0E9TME4_ANGAN</name>